<dbReference type="SUPFAM" id="SSF49344">
    <property type="entry name" value="CBD9-like"/>
    <property type="match status" value="1"/>
</dbReference>
<dbReference type="Pfam" id="PF09985">
    <property type="entry name" value="Glucodextran_C"/>
    <property type="match status" value="1"/>
</dbReference>
<evidence type="ECO:0000313" key="7">
    <source>
        <dbReference type="Proteomes" id="UP001254165"/>
    </source>
</evidence>
<feature type="domain" description="Glycoside hydrolase family 57 N-terminal" evidence="4">
    <location>
        <begin position="57"/>
        <end position="486"/>
    </location>
</feature>
<dbReference type="Gene3D" id="3.20.110.10">
    <property type="entry name" value="Glycoside hydrolase 38, N terminal domain"/>
    <property type="match status" value="1"/>
</dbReference>
<name>A0ABU3NKU6_9CHLR</name>
<comment type="similarity">
    <text evidence="1 3">Belongs to the glycosyl hydrolase 57 family.</text>
</comment>
<comment type="caution">
    <text evidence="6">The sequence shown here is derived from an EMBL/GenBank/DDBJ whole genome shotgun (WGS) entry which is preliminary data.</text>
</comment>
<dbReference type="PROSITE" id="PS51257">
    <property type="entry name" value="PROKAR_LIPOPROTEIN"/>
    <property type="match status" value="1"/>
</dbReference>
<sequence length="1033" mass="114753">MRQLLRFLPLMNALLILVLLITACTTITPTPTLSVPTATPVATETQPPQEEVLYLNLIWHQHQPLYYKDANGVYTRPWVRVHATKDYYDMAATVAQYPNVHVTFNLTPVLLRQLDDFVQNGAKDKYWVLAEKPASDLTTDEKEFILRRFFDVNWDNIISRYPGYKALLDKRGGTDDKAIANALETFNEQDFRDLQIWFNLAWIDPDELAKEPLKSLVAKDRGFSEADKEVLFNEIRRIMAQVVPIHKDLQEKGQIEVITTPYAHPILPLLYDTNLAAVGNPGAELPTRFSYPNDAIAQLQRSVQIYQDHFGVAPKGLWPGEGAVAQEIVPLVAKAGYQWMATGEPVLAQSLGIGSFTRDAKETVQEADLLYRPYYVQDKDGHKVAVFFRDWTLSDKIGFTYSGMPGEAAAKDLMQRLENIRQRLKEEGAQGPHIVSIILDGENAWEYYKNDGKEFLNAFYRLLSESTTIKTITPSEYLKRFPEQRTLDHLFPGAWFSPNYDTWIGEPEETQAWEYLRQTRELLAKYDLTRTRKASPEAIAKAQDYMYLAEGSDWFWWYGSDQDSGQDEYFDEGFRALLRGVYEALDEPVPAFVSVPIIQAKPVAASRPMSGTATPTIDGVAGAEEWANAAVYTVEEGKPLTGFEIALDGKTLYLKVVAAAGEKLPARLGIYLTVPRVANPYPFTQTVEGESPVLLGIAATHAFVWEGGRDLAFYTASAKGWQSAGQGGTAAAKEGVLEAAIPLTALGAVEAGDDLRLVVVAQPEGQVLPVGGPAQVVLPDLGLSTVILDLEDPEGDDHGPGTYTYPTDSVFQEKAFDLKAFRVSYDENNIIFRFTFYGPIPNPWGSPNNLAIQTLDVYVDKDPGAGTGARLLLPGRNAALKSGNGWEIAIWAEGWTPQILAPDPASLTPKQVTGVDFKILVDPAARTVTLRVPRQVFGEGDPRTWGYVAVVLGQEGFPATGVWRVRDVEPQAAQWRFGGGPADTNHTRIIDLAWPVNRTPTQEDMLGTYPSSTKPVDQLTPDDFAQLELLRTP</sequence>
<dbReference type="EMBL" id="JAUHMF010000001">
    <property type="protein sequence ID" value="MDT8897442.1"/>
    <property type="molecule type" value="Genomic_DNA"/>
</dbReference>
<gene>
    <name evidence="6" type="ORF">QYE77_04120</name>
</gene>
<dbReference type="Pfam" id="PF03065">
    <property type="entry name" value="Glyco_hydro_57"/>
    <property type="match status" value="1"/>
</dbReference>
<evidence type="ECO:0000256" key="3">
    <source>
        <dbReference type="RuleBase" id="RU361196"/>
    </source>
</evidence>
<keyword evidence="2 3" id="KW-0119">Carbohydrate metabolism</keyword>
<evidence type="ECO:0000313" key="6">
    <source>
        <dbReference type="EMBL" id="MDT8897442.1"/>
    </source>
</evidence>
<protein>
    <submittedName>
        <fullName evidence="6">Glucodextranase DOMON-like domain-containing protein</fullName>
    </submittedName>
</protein>
<keyword evidence="7" id="KW-1185">Reference proteome</keyword>
<accession>A0ABU3NKU6</accession>
<dbReference type="CDD" id="cd09626">
    <property type="entry name" value="DOMON_glucodextranase_like"/>
    <property type="match status" value="1"/>
</dbReference>
<dbReference type="InterPro" id="IPR019248">
    <property type="entry name" value="Glucodextran_C"/>
</dbReference>
<dbReference type="InterPro" id="IPR011330">
    <property type="entry name" value="Glyco_hydro/deAcase_b/a-brl"/>
</dbReference>
<dbReference type="RefSeq" id="WP_315624095.1">
    <property type="nucleotide sequence ID" value="NZ_JAUHMF010000001.1"/>
</dbReference>
<dbReference type="InterPro" id="IPR004300">
    <property type="entry name" value="Glyco_hydro_57_N"/>
</dbReference>
<dbReference type="InterPro" id="IPR052046">
    <property type="entry name" value="GH57_Enzymes"/>
</dbReference>
<dbReference type="Gene3D" id="2.60.40.1190">
    <property type="match status" value="1"/>
</dbReference>
<reference evidence="6 7" key="1">
    <citation type="submission" date="2023-07" db="EMBL/GenBank/DDBJ databases">
        <title>Novel species of Thermanaerothrix with wide hydrolytic capabilities.</title>
        <authorList>
            <person name="Zayulina K.S."/>
            <person name="Podosokorskaya O.A."/>
            <person name="Elcheninov A.G."/>
        </authorList>
    </citation>
    <scope>NUCLEOTIDE SEQUENCE [LARGE SCALE GENOMIC DNA]</scope>
    <source>
        <strain evidence="6 7">4228-RoL</strain>
    </source>
</reference>
<evidence type="ECO:0000256" key="2">
    <source>
        <dbReference type="ARBA" id="ARBA00023277"/>
    </source>
</evidence>
<proteinExistence type="inferred from homology"/>
<dbReference type="InterPro" id="IPR027291">
    <property type="entry name" value="Glyco_hydro_38_N_sf"/>
</dbReference>
<dbReference type="Proteomes" id="UP001254165">
    <property type="component" value="Unassembled WGS sequence"/>
</dbReference>
<evidence type="ECO:0000259" key="5">
    <source>
        <dbReference type="Pfam" id="PF09985"/>
    </source>
</evidence>
<dbReference type="SUPFAM" id="SSF88713">
    <property type="entry name" value="Glycoside hydrolase/deacetylase"/>
    <property type="match status" value="1"/>
</dbReference>
<dbReference type="CDD" id="cd10796">
    <property type="entry name" value="GH57N_APU"/>
    <property type="match status" value="1"/>
</dbReference>
<evidence type="ECO:0000259" key="4">
    <source>
        <dbReference type="Pfam" id="PF03065"/>
    </source>
</evidence>
<dbReference type="PANTHER" id="PTHR36306">
    <property type="entry name" value="ALPHA-AMYLASE-RELATED-RELATED"/>
    <property type="match status" value="1"/>
</dbReference>
<organism evidence="6 7">
    <name type="scientific">Thermanaerothrix solaris</name>
    <dbReference type="NCBI Taxonomy" id="3058434"/>
    <lineage>
        <taxon>Bacteria</taxon>
        <taxon>Bacillati</taxon>
        <taxon>Chloroflexota</taxon>
        <taxon>Anaerolineae</taxon>
        <taxon>Anaerolineales</taxon>
        <taxon>Anaerolineaceae</taxon>
        <taxon>Thermanaerothrix</taxon>
    </lineage>
</organism>
<evidence type="ECO:0000256" key="1">
    <source>
        <dbReference type="ARBA" id="ARBA00006821"/>
    </source>
</evidence>
<dbReference type="PANTHER" id="PTHR36306:SF1">
    <property type="entry name" value="ALPHA-AMYLASE-RELATED"/>
    <property type="match status" value="1"/>
</dbReference>
<feature type="domain" description="Glucodextranase-like C-terminal" evidence="5">
    <location>
        <begin position="787"/>
        <end position="1013"/>
    </location>
</feature>